<dbReference type="SUPFAM" id="SSF50249">
    <property type="entry name" value="Nucleic acid-binding proteins"/>
    <property type="match status" value="1"/>
</dbReference>
<dbReference type="InterPro" id="IPR012340">
    <property type="entry name" value="NA-bd_OB-fold"/>
</dbReference>
<dbReference type="Gene3D" id="2.40.50.140">
    <property type="entry name" value="Nucleic acid-binding proteins"/>
    <property type="match status" value="1"/>
</dbReference>
<dbReference type="InterPro" id="IPR022595">
    <property type="entry name" value="Enc34_ssDNA-bd"/>
</dbReference>
<sequence length="216" mass="23931">MQKLTVKGRLSYPALDTKVSMKLPDGSSVEHYGCDIVFPKTDTKQINAVEACLKTAVTEIFPNVSPDAFLSAVRSKSESRGVLRDGDAKIASSHKPENYTQTYTDSVYISAKNKYVQPLLVDRQAQPVSNPREVFYAGCWVIAKLNIGAYELDPYKTKGFSCTLTGVQFFKHDERWGASPKSDTSEFKDYGEEQDSDTSVSNFASAEVDSDALPWN</sequence>
<feature type="region of interest" description="Disordered" evidence="1">
    <location>
        <begin position="177"/>
        <end position="216"/>
    </location>
</feature>
<dbReference type="EMBL" id="KX879601">
    <property type="protein sequence ID" value="APC46013.1"/>
    <property type="molecule type" value="Genomic_DNA"/>
</dbReference>
<proteinExistence type="predicted"/>
<organism evidence="2">
    <name type="scientific">Liberibacter phage SGCA5-1</name>
    <dbReference type="NCBI Taxonomy" id="1903184"/>
    <lineage>
        <taxon>Viruses</taxon>
        <taxon>Duplodnaviria</taxon>
        <taxon>Heunggongvirae</taxon>
        <taxon>Uroviricota</taxon>
        <taxon>Caudoviricetes</taxon>
    </lineage>
</organism>
<evidence type="ECO:0000256" key="1">
    <source>
        <dbReference type="SAM" id="MobiDB-lite"/>
    </source>
</evidence>
<name>A0A1L2JY03_9CAUD</name>
<gene>
    <name evidence="2" type="ORF">PSGCA5_32</name>
</gene>
<dbReference type="SMR" id="A0A1L2JY03"/>
<protein>
    <recommendedName>
        <fullName evidence="3">Phage protein</fullName>
    </recommendedName>
</protein>
<reference evidence="2" key="1">
    <citation type="submission" date="2016-09" db="EMBL/GenBank/DDBJ databases">
        <title>Two 'Candidatus Liberibacter asiaticus' recently found in California harbor different prophages.</title>
        <authorList>
            <person name="Zheng Z."/>
            <person name="Wu F."/>
            <person name="Deng X."/>
            <person name="Chen J."/>
        </authorList>
    </citation>
    <scope>NUCLEOTIDE SEQUENCE</scope>
</reference>
<accession>A0A1L2JY03</accession>
<evidence type="ECO:0000313" key="2">
    <source>
        <dbReference type="EMBL" id="APC46013.1"/>
    </source>
</evidence>
<evidence type="ECO:0008006" key="3">
    <source>
        <dbReference type="Google" id="ProtNLM"/>
    </source>
</evidence>
<dbReference type="Pfam" id="PF10991">
    <property type="entry name" value="Enc34_ssDNA-bd"/>
    <property type="match status" value="1"/>
</dbReference>